<dbReference type="EMBL" id="CADEPI010000123">
    <property type="protein sequence ID" value="CAB3376067.1"/>
    <property type="molecule type" value="Genomic_DNA"/>
</dbReference>
<dbReference type="InterPro" id="IPR032675">
    <property type="entry name" value="LRR_dom_sf"/>
</dbReference>
<gene>
    <name evidence="1" type="ORF">CLODIP_2_CD15670</name>
</gene>
<evidence type="ECO:0000313" key="1">
    <source>
        <dbReference type="EMBL" id="CAB3376067.1"/>
    </source>
</evidence>
<keyword evidence="2" id="KW-1185">Reference proteome</keyword>
<comment type="caution">
    <text evidence="1">The sequence shown here is derived from an EMBL/GenBank/DDBJ whole genome shotgun (WGS) entry which is preliminary data.</text>
</comment>
<reference evidence="1 2" key="1">
    <citation type="submission" date="2020-04" db="EMBL/GenBank/DDBJ databases">
        <authorList>
            <person name="Alioto T."/>
            <person name="Alioto T."/>
            <person name="Gomez Garrido J."/>
        </authorList>
    </citation>
    <scope>NUCLEOTIDE SEQUENCE [LARGE SCALE GENOMIC DNA]</scope>
</reference>
<proteinExistence type="predicted"/>
<evidence type="ECO:0000313" key="2">
    <source>
        <dbReference type="Proteomes" id="UP000494165"/>
    </source>
</evidence>
<evidence type="ECO:0008006" key="3">
    <source>
        <dbReference type="Google" id="ProtNLM"/>
    </source>
</evidence>
<dbReference type="SUPFAM" id="SSF52047">
    <property type="entry name" value="RNI-like"/>
    <property type="match status" value="1"/>
</dbReference>
<sequence>MALSTHLQMAKIMQQRVLAAYRIRSIAAFFGAQLPADFELEHWVNLPIELMKNIVTKLIATKCAKLWREEMEMKVLMVPALRIYLATTRPRKVNLTAFLSFCPKRLKYQYLKMSVEKISEVAADIEELSLVHTDRNDPDFSHTADGELLQALRRFKRLKVLRIEEICRINMIDLNELCQNLPDLEYLHVHITDDVDQFDFEGLYIAEILKSAIPKLQVFLFDTTGQESAMNALTKCCAENLPNLRVIQDFSSRFSSFEDYESSNEITCTSGSSNLRHLTVKFDFVESCDHLPSAFPLITHLKILWRPNVNAEEYNLTALLQLTHLENLEFSNVPKDIFHLFVEKFGLNLLEISINYDNDVGDEWVELSTGYSLSHLLASCPKLERLEFRANFKEDLEPITFPSNFKEIKMMFMSLYDNEHLRLTDILRAPNLEKITFYDCYFDIEDLRSAITFIREKKMLSKLKELHFALFTTVNTFNSDCFKEIAAFIKCVAASLPDIQVISLDIFYLNGFIGYAPLARSMDIGRVTNDEIFFITEFFQTQIVSSGFVESFVDEELIAILEDYRC</sequence>
<dbReference type="Gene3D" id="3.80.10.10">
    <property type="entry name" value="Ribonuclease Inhibitor"/>
    <property type="match status" value="1"/>
</dbReference>
<protein>
    <recommendedName>
        <fullName evidence="3">F-box domain-containing protein</fullName>
    </recommendedName>
</protein>
<name>A0A8S1D334_9INSE</name>
<accession>A0A8S1D334</accession>
<dbReference type="Proteomes" id="UP000494165">
    <property type="component" value="Unassembled WGS sequence"/>
</dbReference>
<dbReference type="AlphaFoldDB" id="A0A8S1D334"/>
<organism evidence="1 2">
    <name type="scientific">Cloeon dipterum</name>
    <dbReference type="NCBI Taxonomy" id="197152"/>
    <lineage>
        <taxon>Eukaryota</taxon>
        <taxon>Metazoa</taxon>
        <taxon>Ecdysozoa</taxon>
        <taxon>Arthropoda</taxon>
        <taxon>Hexapoda</taxon>
        <taxon>Insecta</taxon>
        <taxon>Pterygota</taxon>
        <taxon>Palaeoptera</taxon>
        <taxon>Ephemeroptera</taxon>
        <taxon>Pisciforma</taxon>
        <taxon>Baetidae</taxon>
        <taxon>Cloeon</taxon>
    </lineage>
</organism>